<accession>A0A897FZW8</accession>
<comment type="subunit">
    <text evidence="3">F-type ATPases have 2 components, CF(1) - the catalytic core - and CF(0) - the membrane proton channel.</text>
</comment>
<dbReference type="Pfam" id="PF00895">
    <property type="entry name" value="ATP-synt_8"/>
    <property type="match status" value="1"/>
</dbReference>
<dbReference type="CTD" id="4509"/>
<dbReference type="AlphaFoldDB" id="A0A897FZW8"/>
<dbReference type="GO" id="GO:0015078">
    <property type="term" value="F:proton transmembrane transporter activity"/>
    <property type="evidence" value="ECO:0007669"/>
    <property type="project" value="InterPro"/>
</dbReference>
<evidence type="ECO:0000256" key="2">
    <source>
        <dbReference type="ARBA" id="ARBA00008892"/>
    </source>
</evidence>
<gene>
    <name evidence="14" type="primary">ATP8</name>
</gene>
<sequence length="54" mass="6811">MPQMFPLNWLMLYFFFILSFFIMGINLYYNNNFKPLKKNICLTNKSFKNFNWKW</sequence>
<comment type="subcellular location">
    <subcellularLocation>
        <location evidence="1 12">Mitochondrion membrane</location>
        <topology evidence="1 12">Single-pass membrane protein</topology>
    </subcellularLocation>
</comment>
<proteinExistence type="inferred from homology"/>
<evidence type="ECO:0000256" key="10">
    <source>
        <dbReference type="ARBA" id="ARBA00023128"/>
    </source>
</evidence>
<keyword evidence="4 12" id="KW-0813">Transport</keyword>
<reference evidence="14" key="1">
    <citation type="submission" date="2021-01" db="EMBL/GenBank/DDBJ databases">
        <title>Mitochondrial genome of Sinopoppia nigroflagella.</title>
        <authorList>
            <person name="Wan S."/>
            <person name="Wei M."/>
            <person name="Niu G."/>
        </authorList>
    </citation>
    <scope>NUCLEOTIDE SEQUENCE</scope>
</reference>
<dbReference type="RefSeq" id="YP_010172169.1">
    <property type="nucleotide sequence ID" value="NC_057632.1"/>
</dbReference>
<evidence type="ECO:0000256" key="8">
    <source>
        <dbReference type="ARBA" id="ARBA00022989"/>
    </source>
</evidence>
<comment type="similarity">
    <text evidence="2 12">Belongs to the ATPase protein 8 family.</text>
</comment>
<dbReference type="GO" id="GO:0045259">
    <property type="term" value="C:proton-transporting ATP synthase complex"/>
    <property type="evidence" value="ECO:0007669"/>
    <property type="project" value="UniProtKB-KW"/>
</dbReference>
<evidence type="ECO:0000256" key="6">
    <source>
        <dbReference type="ARBA" id="ARBA00022692"/>
    </source>
</evidence>
<keyword evidence="10 12" id="KW-0496">Mitochondrion</keyword>
<keyword evidence="5 12" id="KW-0138">CF(0)</keyword>
<dbReference type="EMBL" id="MW487927">
    <property type="protein sequence ID" value="QSF20067.1"/>
    <property type="molecule type" value="Genomic_DNA"/>
</dbReference>
<dbReference type="GO" id="GO:0015986">
    <property type="term" value="P:proton motive force-driven ATP synthesis"/>
    <property type="evidence" value="ECO:0007669"/>
    <property type="project" value="InterPro"/>
</dbReference>
<evidence type="ECO:0000256" key="5">
    <source>
        <dbReference type="ARBA" id="ARBA00022547"/>
    </source>
</evidence>
<geneLocation type="mitochondrion" evidence="14"/>
<organism evidence="14">
    <name type="scientific">Sinopoppia nigroflagella</name>
    <dbReference type="NCBI Taxonomy" id="2803872"/>
    <lineage>
        <taxon>Eukaryota</taxon>
        <taxon>Metazoa</taxon>
        <taxon>Ecdysozoa</taxon>
        <taxon>Arthropoda</taxon>
        <taxon>Hexapoda</taxon>
        <taxon>Insecta</taxon>
        <taxon>Pterygota</taxon>
        <taxon>Neoptera</taxon>
        <taxon>Endopterygota</taxon>
        <taxon>Hymenoptera</taxon>
        <taxon>Tenthredinoidea</taxon>
        <taxon>Tenthredinidae</taxon>
        <taxon>Heterarthrinae</taxon>
        <taxon>Sinopoppia</taxon>
    </lineage>
</organism>
<evidence type="ECO:0000256" key="4">
    <source>
        <dbReference type="ARBA" id="ARBA00022448"/>
    </source>
</evidence>
<feature type="transmembrane region" description="Helical" evidence="13">
    <location>
        <begin position="6"/>
        <end position="29"/>
    </location>
</feature>
<dbReference type="GeneID" id="67281315"/>
<evidence type="ECO:0000256" key="12">
    <source>
        <dbReference type="RuleBase" id="RU003661"/>
    </source>
</evidence>
<keyword evidence="8 13" id="KW-1133">Transmembrane helix</keyword>
<name>A0A897FZW8_9HYME</name>
<keyword evidence="9 12" id="KW-0406">Ion transport</keyword>
<keyword evidence="6 12" id="KW-0812">Transmembrane</keyword>
<evidence type="ECO:0000256" key="1">
    <source>
        <dbReference type="ARBA" id="ARBA00004304"/>
    </source>
</evidence>
<evidence type="ECO:0000256" key="3">
    <source>
        <dbReference type="ARBA" id="ARBA00011291"/>
    </source>
</evidence>
<evidence type="ECO:0000256" key="7">
    <source>
        <dbReference type="ARBA" id="ARBA00022781"/>
    </source>
</evidence>
<keyword evidence="11 13" id="KW-0472">Membrane</keyword>
<evidence type="ECO:0000256" key="9">
    <source>
        <dbReference type="ARBA" id="ARBA00023065"/>
    </source>
</evidence>
<evidence type="ECO:0000256" key="11">
    <source>
        <dbReference type="ARBA" id="ARBA00023136"/>
    </source>
</evidence>
<evidence type="ECO:0000256" key="13">
    <source>
        <dbReference type="SAM" id="Phobius"/>
    </source>
</evidence>
<dbReference type="InterPro" id="IPR001421">
    <property type="entry name" value="ATP8_metazoa"/>
</dbReference>
<protein>
    <recommendedName>
        <fullName evidence="12">ATP synthase complex subunit 8</fullName>
    </recommendedName>
</protein>
<keyword evidence="7 12" id="KW-0375">Hydrogen ion transport</keyword>
<evidence type="ECO:0000313" key="14">
    <source>
        <dbReference type="EMBL" id="QSF20067.1"/>
    </source>
</evidence>
<dbReference type="GO" id="GO:0031966">
    <property type="term" value="C:mitochondrial membrane"/>
    <property type="evidence" value="ECO:0007669"/>
    <property type="project" value="UniProtKB-SubCell"/>
</dbReference>